<reference evidence="16" key="1">
    <citation type="submission" date="2022-03" db="EMBL/GenBank/DDBJ databases">
        <title>A functionally conserved STORR gene fusion in Papaver species that diverged 16.8 million years ago.</title>
        <authorList>
            <person name="Catania T."/>
        </authorList>
    </citation>
    <scope>NUCLEOTIDE SEQUENCE</scope>
    <source>
        <strain evidence="16">S-191538</strain>
    </source>
</reference>
<evidence type="ECO:0000256" key="9">
    <source>
        <dbReference type="ARBA" id="ARBA00022949"/>
    </source>
</evidence>
<keyword evidence="9" id="KW-0965">Cell junction</keyword>
<dbReference type="InterPro" id="IPR038408">
    <property type="entry name" value="GNK2_sf"/>
</dbReference>
<keyword evidence="10" id="KW-0044">Antibiotic</keyword>
<evidence type="ECO:0000313" key="16">
    <source>
        <dbReference type="EMBL" id="MCL7026207.1"/>
    </source>
</evidence>
<keyword evidence="11" id="KW-0465">Mannose-binding</keyword>
<keyword evidence="4" id="KW-0945">Host-virus interaction</keyword>
<dbReference type="Proteomes" id="UP001177140">
    <property type="component" value="Unassembled WGS sequence"/>
</dbReference>
<dbReference type="PROSITE" id="PS51473">
    <property type="entry name" value="GNK2"/>
    <property type="match status" value="1"/>
</dbReference>
<dbReference type="GO" id="GO:0042742">
    <property type="term" value="P:defense response to bacterium"/>
    <property type="evidence" value="ECO:0007669"/>
    <property type="project" value="UniProtKB-KW"/>
</dbReference>
<dbReference type="GO" id="GO:0009506">
    <property type="term" value="C:plasmodesma"/>
    <property type="evidence" value="ECO:0007669"/>
    <property type="project" value="UniProtKB-SubCell"/>
</dbReference>
<accession>A0AA41UZR6</accession>
<evidence type="ECO:0000256" key="1">
    <source>
        <dbReference type="ARBA" id="ARBA00004251"/>
    </source>
</evidence>
<evidence type="ECO:0000256" key="5">
    <source>
        <dbReference type="ARBA" id="ARBA00022729"/>
    </source>
</evidence>
<comment type="similarity">
    <text evidence="14">Belongs to the cysteine-rich repeat secretory protein family. Plasmodesmata-located proteins (PDLD) subfamily.</text>
</comment>
<dbReference type="GO" id="GO:0005886">
    <property type="term" value="C:plasma membrane"/>
    <property type="evidence" value="ECO:0007669"/>
    <property type="project" value="UniProtKB-SubCell"/>
</dbReference>
<comment type="caution">
    <text evidence="16">The sequence shown here is derived from an EMBL/GenBank/DDBJ whole genome shotgun (WGS) entry which is preliminary data.</text>
</comment>
<dbReference type="AlphaFoldDB" id="A0AA41UZR6"/>
<proteinExistence type="inferred from homology"/>
<gene>
    <name evidence="16" type="ORF">MKW94_005883</name>
</gene>
<evidence type="ECO:0000256" key="7">
    <source>
        <dbReference type="ARBA" id="ARBA00022737"/>
    </source>
</evidence>
<evidence type="ECO:0000259" key="15">
    <source>
        <dbReference type="PROSITE" id="PS51473"/>
    </source>
</evidence>
<feature type="domain" description="Gnk2-homologous" evidence="15">
    <location>
        <begin position="59"/>
        <end position="163"/>
    </location>
</feature>
<evidence type="ECO:0000256" key="4">
    <source>
        <dbReference type="ARBA" id="ARBA00022581"/>
    </source>
</evidence>
<keyword evidence="3" id="KW-0295">Fungicide</keyword>
<keyword evidence="5" id="KW-0732">Signal</keyword>
<keyword evidence="7" id="KW-0677">Repeat</keyword>
<dbReference type="Gene3D" id="3.30.430.20">
    <property type="entry name" value="Gnk2 domain, C-X8-C-X2-C motif"/>
    <property type="match status" value="1"/>
</dbReference>
<evidence type="ECO:0000256" key="10">
    <source>
        <dbReference type="ARBA" id="ARBA00023022"/>
    </source>
</evidence>
<organism evidence="16 17">
    <name type="scientific">Papaver nudicaule</name>
    <name type="common">Iceland poppy</name>
    <dbReference type="NCBI Taxonomy" id="74823"/>
    <lineage>
        <taxon>Eukaryota</taxon>
        <taxon>Viridiplantae</taxon>
        <taxon>Streptophyta</taxon>
        <taxon>Embryophyta</taxon>
        <taxon>Tracheophyta</taxon>
        <taxon>Spermatophyta</taxon>
        <taxon>Magnoliopsida</taxon>
        <taxon>Ranunculales</taxon>
        <taxon>Papaveraceae</taxon>
        <taxon>Papaveroideae</taxon>
        <taxon>Papaver</taxon>
    </lineage>
</organism>
<dbReference type="PANTHER" id="PTHR32080">
    <property type="entry name" value="ANTIFUNGAL PROTEIN GINKBILOBIN-2-LIKE"/>
    <property type="match status" value="1"/>
</dbReference>
<dbReference type="CDD" id="cd23509">
    <property type="entry name" value="Gnk2-like"/>
    <property type="match status" value="1"/>
</dbReference>
<dbReference type="PANTHER" id="PTHR32080:SF54">
    <property type="entry name" value="GNK2-HOMOLOGOUS DOMAIN-CONTAINING PROTEIN"/>
    <property type="match status" value="1"/>
</dbReference>
<keyword evidence="12" id="KW-1015">Disulfide bond</keyword>
<evidence type="ECO:0000256" key="3">
    <source>
        <dbReference type="ARBA" id="ARBA00022577"/>
    </source>
</evidence>
<dbReference type="Pfam" id="PF01657">
    <property type="entry name" value="Stress-antifung"/>
    <property type="match status" value="1"/>
</dbReference>
<evidence type="ECO:0000256" key="8">
    <source>
        <dbReference type="ARBA" id="ARBA00022821"/>
    </source>
</evidence>
<dbReference type="EMBL" id="JAJJMA010053954">
    <property type="protein sequence ID" value="MCL7026207.1"/>
    <property type="molecule type" value="Genomic_DNA"/>
</dbReference>
<evidence type="ECO:0000313" key="17">
    <source>
        <dbReference type="Proteomes" id="UP001177140"/>
    </source>
</evidence>
<keyword evidence="6" id="KW-0430">Lectin</keyword>
<keyword evidence="17" id="KW-1185">Reference proteome</keyword>
<keyword evidence="8" id="KW-0611">Plant defense</keyword>
<evidence type="ECO:0000256" key="14">
    <source>
        <dbReference type="ARBA" id="ARBA00038393"/>
    </source>
</evidence>
<evidence type="ECO:0000256" key="2">
    <source>
        <dbReference type="ARBA" id="ARBA00022529"/>
    </source>
</evidence>
<comment type="subcellular location">
    <subcellularLocation>
        <location evidence="13">Cell junction</location>
        <location evidence="13">Plasmodesma</location>
    </subcellularLocation>
    <subcellularLocation>
        <location evidence="1">Cell membrane</location>
        <topology evidence="1">Single-pass type I membrane protein</topology>
    </subcellularLocation>
</comment>
<evidence type="ECO:0000256" key="13">
    <source>
        <dbReference type="ARBA" id="ARBA00024184"/>
    </source>
</evidence>
<name>A0AA41UZR6_PAPNU</name>
<dbReference type="FunFam" id="3.30.430.20:FF:000023">
    <property type="entry name" value="Antifungal protein ginkbilobin-2"/>
    <property type="match status" value="1"/>
</dbReference>
<dbReference type="GO" id="GO:0050832">
    <property type="term" value="P:defense response to fungus"/>
    <property type="evidence" value="ECO:0007669"/>
    <property type="project" value="UniProtKB-KW"/>
</dbReference>
<dbReference type="GO" id="GO:0005537">
    <property type="term" value="F:D-mannose binding"/>
    <property type="evidence" value="ECO:0007669"/>
    <property type="project" value="UniProtKB-KW"/>
</dbReference>
<dbReference type="InterPro" id="IPR051378">
    <property type="entry name" value="Cell2Cell_Antifungal"/>
</dbReference>
<evidence type="ECO:0000256" key="11">
    <source>
        <dbReference type="ARBA" id="ARBA00023035"/>
    </source>
</evidence>
<dbReference type="GO" id="GO:0031640">
    <property type="term" value="P:killing of cells of another organism"/>
    <property type="evidence" value="ECO:0007669"/>
    <property type="project" value="UniProtKB-KW"/>
</dbReference>
<dbReference type="InterPro" id="IPR002902">
    <property type="entry name" value="GNK2"/>
</dbReference>
<protein>
    <recommendedName>
        <fullName evidence="15">Gnk2-homologous domain-containing protein</fullName>
    </recommendedName>
</protein>
<evidence type="ECO:0000256" key="12">
    <source>
        <dbReference type="ARBA" id="ARBA00023157"/>
    </source>
</evidence>
<keyword evidence="2" id="KW-0929">Antimicrobial</keyword>
<evidence type="ECO:0000256" key="6">
    <source>
        <dbReference type="ARBA" id="ARBA00022734"/>
    </source>
</evidence>
<sequence length="165" mass="18353">MIRSSVLTKNHTYKNQFFIFKDRLRKHCRAKWVTILLIFSIALSGYFNNSNKVSCVPNTNTTSILCNSGVFTKGDPFATSLAYVLSDLESSTPVTKGYNYNNISPFPNAFAYGHAACNSTLDSTDCTTCLGVAIESITSTCNNRIGARSVLYDCSVRYEQYPFDD</sequence>